<organism evidence="2 3">
    <name type="scientific">Saccharothrix mutabilis subsp. mutabilis</name>
    <dbReference type="NCBI Taxonomy" id="66855"/>
    <lineage>
        <taxon>Bacteria</taxon>
        <taxon>Bacillati</taxon>
        <taxon>Actinomycetota</taxon>
        <taxon>Actinomycetes</taxon>
        <taxon>Pseudonocardiales</taxon>
        <taxon>Pseudonocardiaceae</taxon>
        <taxon>Saccharothrix</taxon>
    </lineage>
</organism>
<feature type="transmembrane region" description="Helical" evidence="1">
    <location>
        <begin position="45"/>
        <end position="65"/>
    </location>
</feature>
<comment type="caution">
    <text evidence="2">The sequence shown here is derived from an EMBL/GenBank/DDBJ whole genome shotgun (WGS) entry which is preliminary data.</text>
</comment>
<keyword evidence="3" id="KW-1185">Reference proteome</keyword>
<dbReference type="EMBL" id="BAAABU010000016">
    <property type="protein sequence ID" value="GAA0248220.1"/>
    <property type="molecule type" value="Genomic_DNA"/>
</dbReference>
<keyword evidence="1" id="KW-0812">Transmembrane</keyword>
<evidence type="ECO:0000313" key="2">
    <source>
        <dbReference type="EMBL" id="GAA0248220.1"/>
    </source>
</evidence>
<accession>A0ABN0UF46</accession>
<dbReference type="RefSeq" id="WP_343936815.1">
    <property type="nucleotide sequence ID" value="NZ_BAAABU010000016.1"/>
</dbReference>
<keyword evidence="1" id="KW-0472">Membrane</keyword>
<feature type="transmembrane region" description="Helical" evidence="1">
    <location>
        <begin position="12"/>
        <end position="39"/>
    </location>
</feature>
<gene>
    <name evidence="2" type="ORF">GCM10010492_55030</name>
</gene>
<proteinExistence type="predicted"/>
<sequence length="288" mass="31269">MRGVVAWFEAQVLRAGLAGLLEASLTVLSVGAVLGAVFGGPVAKTAAVVVAGIGVLAAFAALVAHRRRGEADRLRDRRLIARYCELVQQAIGGPLHYLSWDDVTVIDDRGGAAETVAVRARVEADVAPFVRFRIGPAWNQPERQRAKVTCRVRTLSGATTPGPRCDTTQTWLADGRLEVIAHLASPVKAGDELRLVIDLDWPGMCEPLVRKRQPDDFFLRFARPADAVRYVIVLPEGEDAYAEPIGFAEGDRGYDLIVKANDTGRTQVTLTATDVPGRHRFGVRLDLK</sequence>
<dbReference type="Proteomes" id="UP001500416">
    <property type="component" value="Unassembled WGS sequence"/>
</dbReference>
<protein>
    <submittedName>
        <fullName evidence="2">Uncharacterized protein</fullName>
    </submittedName>
</protein>
<evidence type="ECO:0000313" key="3">
    <source>
        <dbReference type="Proteomes" id="UP001500416"/>
    </source>
</evidence>
<name>A0ABN0UF46_9PSEU</name>
<keyword evidence="1" id="KW-1133">Transmembrane helix</keyword>
<evidence type="ECO:0000256" key="1">
    <source>
        <dbReference type="SAM" id="Phobius"/>
    </source>
</evidence>
<reference evidence="2 3" key="1">
    <citation type="journal article" date="2019" name="Int. J. Syst. Evol. Microbiol.">
        <title>The Global Catalogue of Microorganisms (GCM) 10K type strain sequencing project: providing services to taxonomists for standard genome sequencing and annotation.</title>
        <authorList>
            <consortium name="The Broad Institute Genomics Platform"/>
            <consortium name="The Broad Institute Genome Sequencing Center for Infectious Disease"/>
            <person name="Wu L."/>
            <person name="Ma J."/>
        </authorList>
    </citation>
    <scope>NUCLEOTIDE SEQUENCE [LARGE SCALE GENOMIC DNA]</scope>
    <source>
        <strain evidence="2 3">JCM 3380</strain>
    </source>
</reference>